<sequence length="387" mass="43773">MALNKEVKQNWAPLSTPPIAAAGAAAESEPPQKQSPSSTGTSFSFPSLPSALRIPIFSLSKKFQINSEISRFKLPMAKVSKVHKSDSQHKRVPYPLPSHPKRAGKGSRKKRCSKASEKKDWEAAKCSVCLEFPHNAVLLLCSSYDKGCRPYMCATSKRFSNCLEQYKKAYTKVTSADSMDNSSLTSGVEQPTEKMEVPELLCPLCRGQVKGWTVVEPVRKYLNREKRSCMQDKCSFVGTYKELKKHVRTKHPLARPRAVDPVREEKWKKLENERERNDVISTIMSSTPGAMVLGDYVIDPGYHDIYADEYGSDDSFDDPFDDGFIHLDSSVRLRGRFLDYDLFDDDDFGMHHPFRPVSPVTRTWPARFLGSMGLRRIPRVRGRNGNQ</sequence>
<dbReference type="PANTHER" id="PTHR31197">
    <property type="entry name" value="OS01G0612600 PROTEIN"/>
    <property type="match status" value="1"/>
</dbReference>
<dbReference type="Proteomes" id="UP001358586">
    <property type="component" value="Chromosome 5"/>
</dbReference>
<name>A0ABR0PZY7_GOSAR</name>
<feature type="compositionally biased region" description="Basic residues" evidence="1">
    <location>
        <begin position="99"/>
        <end position="113"/>
    </location>
</feature>
<accession>A0ABR0PZY7</accession>
<dbReference type="EMBL" id="JARKNE010000005">
    <property type="protein sequence ID" value="KAK5832620.1"/>
    <property type="molecule type" value="Genomic_DNA"/>
</dbReference>
<evidence type="ECO:0000313" key="3">
    <source>
        <dbReference type="Proteomes" id="UP001358586"/>
    </source>
</evidence>
<comment type="caution">
    <text evidence="2">The sequence shown here is derived from an EMBL/GenBank/DDBJ whole genome shotgun (WGS) entry which is preliminary data.</text>
</comment>
<gene>
    <name evidence="2" type="ORF">PVK06_016422</name>
</gene>
<feature type="compositionally biased region" description="Low complexity" evidence="1">
    <location>
        <begin position="20"/>
        <end position="44"/>
    </location>
</feature>
<feature type="region of interest" description="Disordered" evidence="1">
    <location>
        <begin position="1"/>
        <end position="44"/>
    </location>
</feature>
<keyword evidence="3" id="KW-1185">Reference proteome</keyword>
<evidence type="ECO:0000313" key="2">
    <source>
        <dbReference type="EMBL" id="KAK5832620.1"/>
    </source>
</evidence>
<evidence type="ECO:0000256" key="1">
    <source>
        <dbReference type="SAM" id="MobiDB-lite"/>
    </source>
</evidence>
<dbReference type="InterPro" id="IPR012866">
    <property type="entry name" value="DUF1644"/>
</dbReference>
<protein>
    <submittedName>
        <fullName evidence="2">Uncharacterized protein</fullName>
    </submittedName>
</protein>
<proteinExistence type="predicted"/>
<reference evidence="2 3" key="1">
    <citation type="submission" date="2023-03" db="EMBL/GenBank/DDBJ databases">
        <title>WGS of Gossypium arboreum.</title>
        <authorList>
            <person name="Yu D."/>
        </authorList>
    </citation>
    <scope>NUCLEOTIDE SEQUENCE [LARGE SCALE GENOMIC DNA]</scope>
    <source>
        <tissue evidence="2">Leaf</tissue>
    </source>
</reference>
<dbReference type="PANTHER" id="PTHR31197:SF21">
    <property type="entry name" value="C2H2-TYPE DOMAIN-CONTAINING PROTEIN"/>
    <property type="match status" value="1"/>
</dbReference>
<organism evidence="2 3">
    <name type="scientific">Gossypium arboreum</name>
    <name type="common">Tree cotton</name>
    <name type="synonym">Gossypium nanking</name>
    <dbReference type="NCBI Taxonomy" id="29729"/>
    <lineage>
        <taxon>Eukaryota</taxon>
        <taxon>Viridiplantae</taxon>
        <taxon>Streptophyta</taxon>
        <taxon>Embryophyta</taxon>
        <taxon>Tracheophyta</taxon>
        <taxon>Spermatophyta</taxon>
        <taxon>Magnoliopsida</taxon>
        <taxon>eudicotyledons</taxon>
        <taxon>Gunneridae</taxon>
        <taxon>Pentapetalae</taxon>
        <taxon>rosids</taxon>
        <taxon>malvids</taxon>
        <taxon>Malvales</taxon>
        <taxon>Malvaceae</taxon>
        <taxon>Malvoideae</taxon>
        <taxon>Gossypium</taxon>
    </lineage>
</organism>
<feature type="region of interest" description="Disordered" evidence="1">
    <location>
        <begin position="80"/>
        <end position="114"/>
    </location>
</feature>
<dbReference type="Pfam" id="PF07800">
    <property type="entry name" value="DUF1644"/>
    <property type="match status" value="1"/>
</dbReference>